<dbReference type="Proteomes" id="UP000006178">
    <property type="component" value="Chromosome"/>
</dbReference>
<evidence type="ECO:0000313" key="1">
    <source>
        <dbReference type="EMBL" id="AFK87021.1"/>
    </source>
</evidence>
<name>I3VWX6_THESW</name>
<dbReference type="KEGG" id="tsh:Tsac_2017"/>
<dbReference type="BioCyc" id="TSAC1094508:GLMA-2044-MONOMER"/>
<sequence>MTFPLQLFDKNRKPESLHFKGLRGFFYPFLLQKSGYNVLKYMSIVLILSKI</sequence>
<accession>I3VWX6</accession>
<reference evidence="1 2" key="1">
    <citation type="journal article" date="2014" name="Appl. Environ. Microbiol.">
        <title>Profile of Secreted Hydrolases, Associated Proteins, and SlpA in Thermoanaerobacterium saccharolyticum during the Degradation of Hemicellulose.</title>
        <authorList>
            <person name="Currie D.H."/>
            <person name="Guss A.M."/>
            <person name="Herring C.D."/>
            <person name="Giannone R.J."/>
            <person name="Johnson C.M."/>
            <person name="Lankford P.K."/>
            <person name="Brown S.D."/>
            <person name="Hettich R.L."/>
            <person name="Lynd L.R."/>
        </authorList>
    </citation>
    <scope>NUCLEOTIDE SEQUENCE [LARGE SCALE GENOMIC DNA]</scope>
    <source>
        <strain evidence="2">DSM 8691 / JW/SL-YS485</strain>
    </source>
</reference>
<dbReference type="EMBL" id="CP003184">
    <property type="protein sequence ID" value="AFK87021.1"/>
    <property type="molecule type" value="Genomic_DNA"/>
</dbReference>
<protein>
    <submittedName>
        <fullName evidence="1">Uncharacterized protein</fullName>
    </submittedName>
</protein>
<organism evidence="1 2">
    <name type="scientific">Thermoanaerobacterium saccharolyticum (strain DSM 8691 / JW/SL-YS485)</name>
    <dbReference type="NCBI Taxonomy" id="1094508"/>
    <lineage>
        <taxon>Bacteria</taxon>
        <taxon>Bacillati</taxon>
        <taxon>Bacillota</taxon>
        <taxon>Clostridia</taxon>
        <taxon>Thermoanaerobacterales</taxon>
        <taxon>Thermoanaerobacteraceae</taxon>
        <taxon>Thermoanaerobacterium</taxon>
    </lineage>
</organism>
<keyword evidence="2" id="KW-1185">Reference proteome</keyword>
<dbReference type="AlphaFoldDB" id="I3VWX6"/>
<dbReference type="PATRIC" id="fig|1094508.3.peg.2043"/>
<gene>
    <name evidence="1" type="ordered locus">Tsac_2017</name>
</gene>
<proteinExistence type="predicted"/>
<evidence type="ECO:0000313" key="2">
    <source>
        <dbReference type="Proteomes" id="UP000006178"/>
    </source>
</evidence>